<dbReference type="Gene3D" id="3.40.1110.10">
    <property type="entry name" value="Calcium-transporting ATPase, cytoplasmic domain N"/>
    <property type="match status" value="1"/>
</dbReference>
<dbReference type="GO" id="GO:0019829">
    <property type="term" value="F:ATPase-coupled monoatomic cation transmembrane transporter activity"/>
    <property type="evidence" value="ECO:0007669"/>
    <property type="project" value="TreeGrafter"/>
</dbReference>
<gene>
    <name evidence="8" type="ORF">EZS28_030141</name>
</gene>
<accession>A0A5J4UWP7</accession>
<keyword evidence="6" id="KW-0460">Magnesium</keyword>
<dbReference type="InterPro" id="IPR023299">
    <property type="entry name" value="ATPase_P-typ_cyto_dom_N"/>
</dbReference>
<comment type="caution">
    <text evidence="8">The sequence shown here is derived from an EMBL/GenBank/DDBJ whole genome shotgun (WGS) entry which is preliminary data.</text>
</comment>
<dbReference type="EMBL" id="SNRW01012059">
    <property type="protein sequence ID" value="KAA6374331.1"/>
    <property type="molecule type" value="Genomic_DNA"/>
</dbReference>
<feature type="non-terminal residue" evidence="8">
    <location>
        <position position="116"/>
    </location>
</feature>
<evidence type="ECO:0000256" key="1">
    <source>
        <dbReference type="ARBA" id="ARBA00004141"/>
    </source>
</evidence>
<dbReference type="GO" id="GO:0005524">
    <property type="term" value="F:ATP binding"/>
    <property type="evidence" value="ECO:0007669"/>
    <property type="project" value="UniProtKB-KW"/>
</dbReference>
<reference evidence="8 9" key="1">
    <citation type="submission" date="2019-03" db="EMBL/GenBank/DDBJ databases">
        <title>Single cell metagenomics reveals metabolic interactions within the superorganism composed of flagellate Streblomastix strix and complex community of Bacteroidetes bacteria on its surface.</title>
        <authorList>
            <person name="Treitli S.C."/>
            <person name="Kolisko M."/>
            <person name="Husnik F."/>
            <person name="Keeling P."/>
            <person name="Hampl V."/>
        </authorList>
    </citation>
    <scope>NUCLEOTIDE SEQUENCE [LARGE SCALE GENOMIC DNA]</scope>
    <source>
        <strain evidence="8">ST1C</strain>
    </source>
</reference>
<sequence length="116" mass="13688">MRRFRLTQDILYQQPDISCWNVEFDNDDDEVTVAWLEQDLKLILIWQSLMNYNITTSKQEISGCQYKISLEIITKGSPELIRKLCMKETLPDDFDQQLQTFTQQGLRIIALANKEI</sequence>
<dbReference type="Proteomes" id="UP000324800">
    <property type="component" value="Unassembled WGS sequence"/>
</dbReference>
<dbReference type="PANTHER" id="PTHR45630:SF8">
    <property type="entry name" value="CATION-TRANSPORTING ATPASE"/>
    <property type="match status" value="1"/>
</dbReference>
<evidence type="ECO:0000313" key="9">
    <source>
        <dbReference type="Proteomes" id="UP000324800"/>
    </source>
</evidence>
<evidence type="ECO:0000256" key="5">
    <source>
        <dbReference type="ARBA" id="ARBA00022840"/>
    </source>
</evidence>
<evidence type="ECO:0000313" key="8">
    <source>
        <dbReference type="EMBL" id="KAA6374331.1"/>
    </source>
</evidence>
<dbReference type="GO" id="GO:0046872">
    <property type="term" value="F:metal ion binding"/>
    <property type="evidence" value="ECO:0007669"/>
    <property type="project" value="UniProtKB-KW"/>
</dbReference>
<dbReference type="AlphaFoldDB" id="A0A5J4UWP7"/>
<evidence type="ECO:0000256" key="3">
    <source>
        <dbReference type="ARBA" id="ARBA00022723"/>
    </source>
</evidence>
<keyword evidence="4" id="KW-0547">Nucleotide-binding</keyword>
<name>A0A5J4UWP7_9EUKA</name>
<evidence type="ECO:0000256" key="6">
    <source>
        <dbReference type="ARBA" id="ARBA00022842"/>
    </source>
</evidence>
<keyword evidence="7" id="KW-1278">Translocase</keyword>
<keyword evidence="5" id="KW-0067">ATP-binding</keyword>
<evidence type="ECO:0000256" key="2">
    <source>
        <dbReference type="ARBA" id="ARBA00022553"/>
    </source>
</evidence>
<dbReference type="InterPro" id="IPR006544">
    <property type="entry name" value="P-type_TPase_V"/>
</dbReference>
<dbReference type="GO" id="GO:0140358">
    <property type="term" value="F:P-type transmembrane transporter activity"/>
    <property type="evidence" value="ECO:0007669"/>
    <property type="project" value="InterPro"/>
</dbReference>
<comment type="subcellular location">
    <subcellularLocation>
        <location evidence="1">Membrane</location>
        <topology evidence="1">Multi-pass membrane protein</topology>
    </subcellularLocation>
</comment>
<keyword evidence="3" id="KW-0479">Metal-binding</keyword>
<evidence type="ECO:0000256" key="4">
    <source>
        <dbReference type="ARBA" id="ARBA00022741"/>
    </source>
</evidence>
<proteinExistence type="predicted"/>
<organism evidence="8 9">
    <name type="scientific">Streblomastix strix</name>
    <dbReference type="NCBI Taxonomy" id="222440"/>
    <lineage>
        <taxon>Eukaryota</taxon>
        <taxon>Metamonada</taxon>
        <taxon>Preaxostyla</taxon>
        <taxon>Oxymonadida</taxon>
        <taxon>Streblomastigidae</taxon>
        <taxon>Streblomastix</taxon>
    </lineage>
</organism>
<keyword evidence="2" id="KW-0597">Phosphoprotein</keyword>
<evidence type="ECO:0000256" key="7">
    <source>
        <dbReference type="ARBA" id="ARBA00022967"/>
    </source>
</evidence>
<dbReference type="GO" id="GO:0016020">
    <property type="term" value="C:membrane"/>
    <property type="evidence" value="ECO:0007669"/>
    <property type="project" value="UniProtKB-SubCell"/>
</dbReference>
<dbReference type="PANTHER" id="PTHR45630">
    <property type="entry name" value="CATION-TRANSPORTING ATPASE-RELATED"/>
    <property type="match status" value="1"/>
</dbReference>
<protein>
    <submittedName>
        <fullName evidence="8">Uncharacterized protein</fullName>
    </submittedName>
</protein>
<dbReference type="SUPFAM" id="SSF81660">
    <property type="entry name" value="Metal cation-transporting ATPase, ATP-binding domain N"/>
    <property type="match status" value="1"/>
</dbReference>